<keyword evidence="1" id="KW-1133">Transmembrane helix</keyword>
<name>K9YUK3_DACS8</name>
<dbReference type="RefSeq" id="WP_015228787.1">
    <property type="nucleotide sequence ID" value="NC_019780.1"/>
</dbReference>
<dbReference type="EMBL" id="CP003944">
    <property type="protein sequence ID" value="AFZ49778.1"/>
    <property type="molecule type" value="Genomic_DNA"/>
</dbReference>
<evidence type="ECO:0000313" key="3">
    <source>
        <dbReference type="Proteomes" id="UP000010482"/>
    </source>
</evidence>
<keyword evidence="1" id="KW-0812">Transmembrane</keyword>
<protein>
    <submittedName>
        <fullName evidence="2">Uncharacterized protein</fullName>
    </submittedName>
</protein>
<feature type="transmembrane region" description="Helical" evidence="1">
    <location>
        <begin position="33"/>
        <end position="53"/>
    </location>
</feature>
<evidence type="ECO:0000256" key="1">
    <source>
        <dbReference type="SAM" id="Phobius"/>
    </source>
</evidence>
<keyword evidence="1" id="KW-0472">Membrane</keyword>
<dbReference type="eggNOG" id="ENOG502ZRWM">
    <property type="taxonomic scope" value="Bacteria"/>
</dbReference>
<dbReference type="HOGENOM" id="CLU_3026004_0_0_3"/>
<gene>
    <name evidence="2" type="ORF">Dacsa_1070</name>
</gene>
<reference evidence="2" key="1">
    <citation type="submission" date="2012-04" db="EMBL/GenBank/DDBJ databases">
        <title>Finished genome of Dactylococcopsis salina PCC 8305.</title>
        <authorList>
            <consortium name="US DOE Joint Genome Institute"/>
            <person name="Gugger M."/>
            <person name="Coursin T."/>
            <person name="Rippka R."/>
            <person name="Tandeau De Marsac N."/>
            <person name="Huntemann M."/>
            <person name="Wei C.-L."/>
            <person name="Han J."/>
            <person name="Detter J.C."/>
            <person name="Han C."/>
            <person name="Tapia R."/>
            <person name="Daligault H."/>
            <person name="Chen A."/>
            <person name="Krypides N."/>
            <person name="Mavromatis K."/>
            <person name="Markowitz V."/>
            <person name="Szeto E."/>
            <person name="Ivanova N."/>
            <person name="Ovchinnikova G."/>
            <person name="Pagani I."/>
            <person name="Pati A."/>
            <person name="Goodwin L."/>
            <person name="Peters L."/>
            <person name="Pitluck S."/>
            <person name="Woyke T."/>
            <person name="Kerfeld C."/>
        </authorList>
    </citation>
    <scope>NUCLEOTIDE SEQUENCE [LARGE SCALE GENOMIC DNA]</scope>
    <source>
        <strain evidence="2">PCC 8305</strain>
    </source>
</reference>
<dbReference type="Proteomes" id="UP000010482">
    <property type="component" value="Chromosome"/>
</dbReference>
<evidence type="ECO:0000313" key="2">
    <source>
        <dbReference type="EMBL" id="AFZ49778.1"/>
    </source>
</evidence>
<sequence length="55" mass="6183">MIKILTFFLALVILSYYITNVLLFFPLDLLKNLNSLFGYIAAAIGIAITVWLMGD</sequence>
<keyword evidence="3" id="KW-1185">Reference proteome</keyword>
<dbReference type="KEGG" id="dsl:Dacsa_1070"/>
<proteinExistence type="predicted"/>
<feature type="transmembrane region" description="Helical" evidence="1">
    <location>
        <begin position="7"/>
        <end position="27"/>
    </location>
</feature>
<dbReference type="AlphaFoldDB" id="K9YUK3"/>
<accession>K9YUK3</accession>
<organism evidence="2 3">
    <name type="scientific">Dactylococcopsis salina (strain PCC 8305)</name>
    <name type="common">Myxobactron salinum</name>
    <dbReference type="NCBI Taxonomy" id="13035"/>
    <lineage>
        <taxon>Bacteria</taxon>
        <taxon>Bacillati</taxon>
        <taxon>Cyanobacteriota</taxon>
        <taxon>Cyanophyceae</taxon>
        <taxon>Nodosilineales</taxon>
        <taxon>Cymatolegaceae</taxon>
        <taxon>Dactylococcopsis</taxon>
    </lineage>
</organism>